<dbReference type="Proteomes" id="UP000247810">
    <property type="component" value="Unassembled WGS sequence"/>
</dbReference>
<dbReference type="STRING" id="1448320.A0A319CXJ1"/>
<proteinExistence type="predicted"/>
<dbReference type="OrthoDB" id="48988at2759"/>
<evidence type="ECO:0008006" key="3">
    <source>
        <dbReference type="Google" id="ProtNLM"/>
    </source>
</evidence>
<evidence type="ECO:0000313" key="1">
    <source>
        <dbReference type="EMBL" id="PYH89916.1"/>
    </source>
</evidence>
<organism evidence="1 2">
    <name type="scientific">Aspergillus ellipticus CBS 707.79</name>
    <dbReference type="NCBI Taxonomy" id="1448320"/>
    <lineage>
        <taxon>Eukaryota</taxon>
        <taxon>Fungi</taxon>
        <taxon>Dikarya</taxon>
        <taxon>Ascomycota</taxon>
        <taxon>Pezizomycotina</taxon>
        <taxon>Eurotiomycetes</taxon>
        <taxon>Eurotiomycetidae</taxon>
        <taxon>Eurotiales</taxon>
        <taxon>Aspergillaceae</taxon>
        <taxon>Aspergillus</taxon>
        <taxon>Aspergillus subgen. Circumdati</taxon>
    </lineage>
</organism>
<accession>A0A319CXJ1</accession>
<sequence length="60" mass="6560">HDHPSHLPLSRYRQLAPSASVRVSPLCLGVMTFGQAHEARFGSITKETTFSILDAYYAAG</sequence>
<feature type="non-terminal residue" evidence="1">
    <location>
        <position position="1"/>
    </location>
</feature>
<protein>
    <recommendedName>
        <fullName evidence="3">Aldo/keto reductase</fullName>
    </recommendedName>
</protein>
<keyword evidence="2" id="KW-1185">Reference proteome</keyword>
<name>A0A319CXJ1_9EURO</name>
<dbReference type="VEuPathDB" id="FungiDB:BO71DRAFT_291836"/>
<dbReference type="AlphaFoldDB" id="A0A319CXJ1"/>
<feature type="non-terminal residue" evidence="1">
    <location>
        <position position="60"/>
    </location>
</feature>
<reference evidence="1 2" key="1">
    <citation type="submission" date="2018-02" db="EMBL/GenBank/DDBJ databases">
        <title>The genomes of Aspergillus section Nigri reveals drivers in fungal speciation.</title>
        <authorList>
            <consortium name="DOE Joint Genome Institute"/>
            <person name="Vesth T.C."/>
            <person name="Nybo J."/>
            <person name="Theobald S."/>
            <person name="Brandl J."/>
            <person name="Frisvad J.C."/>
            <person name="Nielsen K.F."/>
            <person name="Lyhne E.K."/>
            <person name="Kogle M.E."/>
            <person name="Kuo A."/>
            <person name="Riley R."/>
            <person name="Clum A."/>
            <person name="Nolan M."/>
            <person name="Lipzen A."/>
            <person name="Salamov A."/>
            <person name="Henrissat B."/>
            <person name="Wiebenga A."/>
            <person name="De vries R.P."/>
            <person name="Grigoriev I.V."/>
            <person name="Mortensen U.H."/>
            <person name="Andersen M.R."/>
            <person name="Baker S.E."/>
        </authorList>
    </citation>
    <scope>NUCLEOTIDE SEQUENCE [LARGE SCALE GENOMIC DNA]</scope>
    <source>
        <strain evidence="1 2">CBS 707.79</strain>
    </source>
</reference>
<gene>
    <name evidence="1" type="ORF">BO71DRAFT_291836</name>
</gene>
<evidence type="ECO:0000313" key="2">
    <source>
        <dbReference type="Proteomes" id="UP000247810"/>
    </source>
</evidence>
<dbReference type="EMBL" id="KZ826006">
    <property type="protein sequence ID" value="PYH89916.1"/>
    <property type="molecule type" value="Genomic_DNA"/>
</dbReference>